<dbReference type="EC" id="1.14.13.168" evidence="5"/>
<dbReference type="InterPro" id="IPR020946">
    <property type="entry name" value="Flavin_mOase-like"/>
</dbReference>
<dbReference type="Gramene" id="TVU22631">
    <property type="protein sequence ID" value="TVU22631"/>
    <property type="gene ID" value="EJB05_32345"/>
</dbReference>
<dbReference type="GO" id="GO:0050660">
    <property type="term" value="F:flavin adenine dinucleotide binding"/>
    <property type="evidence" value="ECO:0007669"/>
    <property type="project" value="InterPro"/>
</dbReference>
<evidence type="ECO:0000256" key="2">
    <source>
        <dbReference type="ARBA" id="ARBA00022630"/>
    </source>
</evidence>
<evidence type="ECO:0000256" key="3">
    <source>
        <dbReference type="ARBA" id="ARBA00022827"/>
    </source>
</evidence>
<evidence type="ECO:0000313" key="7">
    <source>
        <dbReference type="EMBL" id="TVU22631.1"/>
    </source>
</evidence>
<dbReference type="GO" id="GO:0004499">
    <property type="term" value="F:N,N-dimethylaniline monooxygenase activity"/>
    <property type="evidence" value="ECO:0007669"/>
    <property type="project" value="InterPro"/>
</dbReference>
<dbReference type="OrthoDB" id="66881at2759"/>
<evidence type="ECO:0000256" key="1">
    <source>
        <dbReference type="ARBA" id="ARBA00009183"/>
    </source>
</evidence>
<organism evidence="7 8">
    <name type="scientific">Eragrostis curvula</name>
    <name type="common">weeping love grass</name>
    <dbReference type="NCBI Taxonomy" id="38414"/>
    <lineage>
        <taxon>Eukaryota</taxon>
        <taxon>Viridiplantae</taxon>
        <taxon>Streptophyta</taxon>
        <taxon>Embryophyta</taxon>
        <taxon>Tracheophyta</taxon>
        <taxon>Spermatophyta</taxon>
        <taxon>Magnoliopsida</taxon>
        <taxon>Liliopsida</taxon>
        <taxon>Poales</taxon>
        <taxon>Poaceae</taxon>
        <taxon>PACMAD clade</taxon>
        <taxon>Chloridoideae</taxon>
        <taxon>Eragrostideae</taxon>
        <taxon>Eragrostidinae</taxon>
        <taxon>Eragrostis</taxon>
    </lineage>
</organism>
<evidence type="ECO:0000256" key="4">
    <source>
        <dbReference type="ARBA" id="ARBA00023002"/>
    </source>
</evidence>
<proteinExistence type="inferred from homology"/>
<keyword evidence="3" id="KW-0274">FAD</keyword>
<dbReference type="GO" id="GO:0103075">
    <property type="term" value="F:indole-3-pyruvate monooxygenase activity"/>
    <property type="evidence" value="ECO:0007669"/>
    <property type="project" value="UniProtKB-EC"/>
</dbReference>
<evidence type="ECO:0000256" key="5">
    <source>
        <dbReference type="ARBA" id="ARBA00039148"/>
    </source>
</evidence>
<comment type="similarity">
    <text evidence="1">Belongs to the FMO family.</text>
</comment>
<dbReference type="Gene3D" id="3.50.50.60">
    <property type="entry name" value="FAD/NAD(P)-binding domain"/>
    <property type="match status" value="2"/>
</dbReference>
<dbReference type="Pfam" id="PF00743">
    <property type="entry name" value="FMO-like"/>
    <property type="match status" value="1"/>
</dbReference>
<dbReference type="PRINTS" id="PR00469">
    <property type="entry name" value="PNDRDTASEII"/>
</dbReference>
<dbReference type="InterPro" id="IPR050982">
    <property type="entry name" value="Auxin_biosynth/cation_transpt"/>
</dbReference>
<comment type="caution">
    <text evidence="7">The sequence shown here is derived from an EMBL/GenBank/DDBJ whole genome shotgun (WGS) entry which is preliminary data.</text>
</comment>
<dbReference type="AlphaFoldDB" id="A0A5J9UH97"/>
<comment type="catalytic activity">
    <reaction evidence="6">
        <text>indole-3-pyruvate + NADPH + O2 + H(+) = (indol-3-yl)acetate + CO2 + NADP(+) + H2O</text>
        <dbReference type="Rhea" id="RHEA:34331"/>
        <dbReference type="ChEBI" id="CHEBI:15377"/>
        <dbReference type="ChEBI" id="CHEBI:15378"/>
        <dbReference type="ChEBI" id="CHEBI:15379"/>
        <dbReference type="ChEBI" id="CHEBI:16526"/>
        <dbReference type="ChEBI" id="CHEBI:17640"/>
        <dbReference type="ChEBI" id="CHEBI:30854"/>
        <dbReference type="ChEBI" id="CHEBI:57783"/>
        <dbReference type="ChEBI" id="CHEBI:58349"/>
        <dbReference type="EC" id="1.14.13.168"/>
    </reaction>
</comment>
<keyword evidence="4" id="KW-0560">Oxidoreductase</keyword>
<dbReference type="PRINTS" id="PR00368">
    <property type="entry name" value="FADPNR"/>
</dbReference>
<dbReference type="PANTHER" id="PTHR43539:SF42">
    <property type="entry name" value="OS01G0273800 PROTEIN"/>
    <property type="match status" value="1"/>
</dbReference>
<keyword evidence="8" id="KW-1185">Reference proteome</keyword>
<dbReference type="PANTHER" id="PTHR43539">
    <property type="entry name" value="FLAVIN-BINDING MONOOXYGENASE-LIKE PROTEIN (AFU_ORTHOLOGUE AFUA_4G09220)"/>
    <property type="match status" value="1"/>
</dbReference>
<name>A0A5J9UH97_9POAL</name>
<dbReference type="InterPro" id="IPR036188">
    <property type="entry name" value="FAD/NAD-bd_sf"/>
</dbReference>
<dbReference type="Pfam" id="PF13738">
    <property type="entry name" value="Pyr_redox_3"/>
    <property type="match status" value="1"/>
</dbReference>
<reference evidence="7 8" key="1">
    <citation type="journal article" date="2019" name="Sci. Rep.">
        <title>A high-quality genome of Eragrostis curvula grass provides insights into Poaceae evolution and supports new strategies to enhance forage quality.</title>
        <authorList>
            <person name="Carballo J."/>
            <person name="Santos B.A.C.M."/>
            <person name="Zappacosta D."/>
            <person name="Garbus I."/>
            <person name="Selva J.P."/>
            <person name="Gallo C.A."/>
            <person name="Diaz A."/>
            <person name="Albertini E."/>
            <person name="Caccamo M."/>
            <person name="Echenique V."/>
        </authorList>
    </citation>
    <scope>NUCLEOTIDE SEQUENCE [LARGE SCALE GENOMIC DNA]</scope>
    <source>
        <strain evidence="8">cv. Victoria</strain>
        <tissue evidence="7">Leaf</tissue>
    </source>
</reference>
<evidence type="ECO:0000256" key="6">
    <source>
        <dbReference type="ARBA" id="ARBA00047707"/>
    </source>
</evidence>
<dbReference type="EMBL" id="RWGY01000026">
    <property type="protein sequence ID" value="TVU22631.1"/>
    <property type="molecule type" value="Genomic_DNA"/>
</dbReference>
<accession>A0A5J9UH97</accession>
<sequence>MAEAAAVEEEVIIVGAGQSGLAAAACLSLRGVRSLVLERDDCVGSLWRKRSYDRVRLHLAKQYCALPHAPHPDDAPTYLPRDDFIRYLDAYASRFGVRTRLRREVEAVDLGSGKAERYKARFLVVAAGENDEKFVPEVPGIESFPGKVVHAAEYRSPEGMRGKSVLVVGCGNSGMEIAYDLADAGAVTSIVVRGELHLVSKEIWNVVMAVHTYLPWWLLDKLVLLMCTVVFGDTAKYGLRRPAVGPFTMKCTTPVYPVVDVGTYAKIKSGEVRVLNAAVKSVRGNVVEFADGRQHPFDAIVFATGYRSTVRRWLKSDGGLIGDDGMAARSYPEHWKGENGLYCAGMVRRGIYGSCEDAEFIAEDISKQLRPQAQTNGNKHRWEVEAVDLGTGAAEAYQARFLVVATGTYDEKVVPALPGLESFPGEVMHASEYKSAKGMEGKAVLVVGCGNSGMEIALDLAEAGALTSIVVRGELHILTKGILNLGVRLGMHLPIWLLDKLVLFLCYLVFGDTSKHGLRRPAMGPFARTQQTAALPVIDVGTYKKIKSGEIQVLPAIRSVHGNTVEFVDGRQYPFDAIVFATGYRSAMKRWLQVLSRHKPIDFIGSRINKSIRASSLSRARKASQVDEAELIADGENVRQRRPKAKNGLYFAGMSGRGIYGSGTDAEFIADDISKQLRPQSY</sequence>
<protein>
    <recommendedName>
        <fullName evidence="5">indole-3-pyruvate monooxygenase</fullName>
        <ecNumber evidence="5">1.14.13.168</ecNumber>
    </recommendedName>
</protein>
<feature type="non-terminal residue" evidence="7">
    <location>
        <position position="1"/>
    </location>
</feature>
<keyword evidence="2" id="KW-0285">Flavoprotein</keyword>
<evidence type="ECO:0000313" key="8">
    <source>
        <dbReference type="Proteomes" id="UP000324897"/>
    </source>
</evidence>
<dbReference type="Proteomes" id="UP000324897">
    <property type="component" value="Unassembled WGS sequence"/>
</dbReference>
<dbReference type="SUPFAM" id="SSF51905">
    <property type="entry name" value="FAD/NAD(P)-binding domain"/>
    <property type="match status" value="3"/>
</dbReference>
<gene>
    <name evidence="7" type="ORF">EJB05_32345</name>
</gene>
<dbReference type="GO" id="GO:0050661">
    <property type="term" value="F:NADP binding"/>
    <property type="evidence" value="ECO:0007669"/>
    <property type="project" value="InterPro"/>
</dbReference>